<reference evidence="2 3" key="1">
    <citation type="submission" date="2014-10" db="EMBL/GenBank/DDBJ databases">
        <title>Genome sequencing of Vibrio sinaloensis T08.</title>
        <authorList>
            <person name="Chan K.-G."/>
            <person name="Mohamad N.I."/>
        </authorList>
    </citation>
    <scope>NUCLEOTIDE SEQUENCE [LARGE SCALE GENOMIC DNA]</scope>
    <source>
        <strain evidence="2 3">T08</strain>
    </source>
</reference>
<proteinExistence type="predicted"/>
<dbReference type="InterPro" id="IPR011517">
    <property type="entry name" value="RNA_pol_sigma70_ECF-like"/>
</dbReference>
<evidence type="ECO:0000313" key="2">
    <source>
        <dbReference type="EMBL" id="KGY07441.1"/>
    </source>
</evidence>
<dbReference type="GO" id="GO:0000428">
    <property type="term" value="C:DNA-directed RNA polymerase complex"/>
    <property type="evidence" value="ECO:0007669"/>
    <property type="project" value="UniProtKB-KW"/>
</dbReference>
<dbReference type="SUPFAM" id="SSF88659">
    <property type="entry name" value="Sigma3 and sigma4 domains of RNA polymerase sigma factors"/>
    <property type="match status" value="1"/>
</dbReference>
<dbReference type="Proteomes" id="UP000030451">
    <property type="component" value="Unassembled WGS sequence"/>
</dbReference>
<gene>
    <name evidence="2" type="ORF">NM06_17455</name>
</gene>
<evidence type="ECO:0000313" key="3">
    <source>
        <dbReference type="Proteomes" id="UP000030451"/>
    </source>
</evidence>
<name>A0A0A5HV97_PHOS4</name>
<dbReference type="NCBIfam" id="TIGR02999">
    <property type="entry name" value="Sig-70_X6"/>
    <property type="match status" value="1"/>
</dbReference>
<dbReference type="STRING" id="379097.SE23_09460"/>
<dbReference type="InterPro" id="IPR014284">
    <property type="entry name" value="RNA_pol_sigma-70_dom"/>
</dbReference>
<dbReference type="OrthoDB" id="128473at2"/>
<dbReference type="InterPro" id="IPR013324">
    <property type="entry name" value="RNA_pol_sigma_r3/r4-like"/>
</dbReference>
<keyword evidence="2" id="KW-0240">DNA-directed RNA polymerase</keyword>
<comment type="caution">
    <text evidence="2">The sequence shown here is derived from an EMBL/GenBank/DDBJ whole genome shotgun (WGS) entry which is preliminary data.</text>
</comment>
<dbReference type="RefSeq" id="WP_005475111.1">
    <property type="nucleotide sequence ID" value="NZ_JAVHXF010000410.1"/>
</dbReference>
<dbReference type="InterPro" id="IPR053812">
    <property type="entry name" value="HTH_Sigma70_ECF-like"/>
</dbReference>
<dbReference type="GO" id="GO:0003700">
    <property type="term" value="F:DNA-binding transcription factor activity"/>
    <property type="evidence" value="ECO:0007669"/>
    <property type="project" value="InterPro"/>
</dbReference>
<dbReference type="GO" id="GO:0006352">
    <property type="term" value="P:DNA-templated transcription initiation"/>
    <property type="evidence" value="ECO:0007669"/>
    <property type="project" value="InterPro"/>
</dbReference>
<dbReference type="EMBL" id="JRWP01000045">
    <property type="protein sequence ID" value="KGY07441.1"/>
    <property type="molecule type" value="Genomic_DNA"/>
</dbReference>
<accession>A0A0A5HV97</accession>
<dbReference type="AlphaFoldDB" id="A0A0A5HV97"/>
<keyword evidence="2" id="KW-0804">Transcription</keyword>
<feature type="domain" description="RNA polymerase sigma-70 ECF-like HTH" evidence="1">
    <location>
        <begin position="6"/>
        <end position="188"/>
    </location>
</feature>
<evidence type="ECO:0000259" key="1">
    <source>
        <dbReference type="Pfam" id="PF07638"/>
    </source>
</evidence>
<dbReference type="InterPro" id="IPR036388">
    <property type="entry name" value="WH-like_DNA-bd_sf"/>
</dbReference>
<organism evidence="2 3">
    <name type="scientific">Photobacterium sp. (strain ATCC 43367)</name>
    <dbReference type="NCBI Taxonomy" id="379097"/>
    <lineage>
        <taxon>Bacteria</taxon>
        <taxon>Pseudomonadati</taxon>
        <taxon>Pseudomonadota</taxon>
        <taxon>Gammaproteobacteria</taxon>
        <taxon>Vibrionales</taxon>
        <taxon>Vibrionaceae</taxon>
        <taxon>Vibrio</taxon>
        <taxon>Vibrio oreintalis group</taxon>
    </lineage>
</organism>
<dbReference type="Gene3D" id="1.10.10.10">
    <property type="entry name" value="Winged helix-like DNA-binding domain superfamily/Winged helix DNA-binding domain"/>
    <property type="match status" value="1"/>
</dbReference>
<protein>
    <submittedName>
        <fullName evidence="2">DNA-directed RNA polymerase subunit sigma</fullName>
    </submittedName>
</protein>
<dbReference type="NCBIfam" id="TIGR02937">
    <property type="entry name" value="sigma70-ECF"/>
    <property type="match status" value="1"/>
</dbReference>
<dbReference type="Pfam" id="PF07638">
    <property type="entry name" value="Sigma70_ECF"/>
    <property type="match status" value="1"/>
</dbReference>
<sequence length="191" mass="22309">MTTKHSLTEIIQLWQAGDKQAENKLYQFAYLQLRKIAQQERARSAEKYGDENQVLADSVNSTTALIHEAYLKMSTADLSDVQSQREFYLMAAKIMRQILIDNSRAHQAQKRQQQAEEQDCQQHKFEQLFILDRALDSFSVRYPRQSNALKLKYLMGLKNQEISQLLECSNSLIEKDLKFSRSWLQARMTLS</sequence>